<evidence type="ECO:0000256" key="1">
    <source>
        <dbReference type="SAM" id="SignalP"/>
    </source>
</evidence>
<gene>
    <name evidence="2" type="ORF">D5H75_03485</name>
</gene>
<dbReference type="AlphaFoldDB" id="A0A3A4B5E8"/>
<evidence type="ECO:0000313" key="3">
    <source>
        <dbReference type="Proteomes" id="UP000265768"/>
    </source>
</evidence>
<dbReference type="Proteomes" id="UP000265768">
    <property type="component" value="Unassembled WGS sequence"/>
</dbReference>
<evidence type="ECO:0000313" key="2">
    <source>
        <dbReference type="EMBL" id="RJL35850.1"/>
    </source>
</evidence>
<reference evidence="2 3" key="1">
    <citation type="submission" date="2018-09" db="EMBL/GenBank/DDBJ databases">
        <title>YIM 75507 draft genome.</title>
        <authorList>
            <person name="Tang S."/>
            <person name="Feng Y."/>
        </authorList>
    </citation>
    <scope>NUCLEOTIDE SEQUENCE [LARGE SCALE GENOMIC DNA]</scope>
    <source>
        <strain evidence="2 3">YIM 75507</strain>
    </source>
</reference>
<dbReference type="EMBL" id="QZEY01000001">
    <property type="protein sequence ID" value="RJL35850.1"/>
    <property type="molecule type" value="Genomic_DNA"/>
</dbReference>
<dbReference type="InterPro" id="IPR006311">
    <property type="entry name" value="TAT_signal"/>
</dbReference>
<keyword evidence="3" id="KW-1185">Reference proteome</keyword>
<proteinExistence type="predicted"/>
<organism evidence="2 3">
    <name type="scientific">Bailinhaonella thermotolerans</name>
    <dbReference type="NCBI Taxonomy" id="1070861"/>
    <lineage>
        <taxon>Bacteria</taxon>
        <taxon>Bacillati</taxon>
        <taxon>Actinomycetota</taxon>
        <taxon>Actinomycetes</taxon>
        <taxon>Streptosporangiales</taxon>
        <taxon>Streptosporangiaceae</taxon>
        <taxon>Bailinhaonella</taxon>
    </lineage>
</organism>
<keyword evidence="1" id="KW-0732">Signal</keyword>
<dbReference type="RefSeq" id="WP_119924823.1">
    <property type="nucleotide sequence ID" value="NZ_QZEY01000001.1"/>
</dbReference>
<sequence length="116" mass="12093">MALTTSPRRVALIASAAAAVLAVTAAPAAAHYTYAYQGDDLGSISSSHLQATACDQENDNRAVYVQVITSSGSRDTVWDYYGGGCTTGNLISPAVNFRVCEQIANAADACTSWRDA</sequence>
<dbReference type="OrthoDB" id="3826531at2"/>
<feature type="chain" id="PRO_5038928011" evidence="1">
    <location>
        <begin position="31"/>
        <end position="116"/>
    </location>
</feature>
<accession>A0A3A4B5E8</accession>
<comment type="caution">
    <text evidence="2">The sequence shown here is derived from an EMBL/GenBank/DDBJ whole genome shotgun (WGS) entry which is preliminary data.</text>
</comment>
<feature type="signal peptide" evidence="1">
    <location>
        <begin position="1"/>
        <end position="30"/>
    </location>
</feature>
<name>A0A3A4B5E8_9ACTN</name>
<protein>
    <submittedName>
        <fullName evidence="2">Uncharacterized protein</fullName>
    </submittedName>
</protein>
<dbReference type="PROSITE" id="PS51318">
    <property type="entry name" value="TAT"/>
    <property type="match status" value="1"/>
</dbReference>